<dbReference type="InterPro" id="IPR015421">
    <property type="entry name" value="PyrdxlP-dep_Trfase_major"/>
</dbReference>
<dbReference type="Pfam" id="PF00392">
    <property type="entry name" value="GntR"/>
    <property type="match status" value="1"/>
</dbReference>
<dbReference type="EMBL" id="JBHSAF010000015">
    <property type="protein sequence ID" value="MFC3914793.1"/>
    <property type="molecule type" value="Genomic_DNA"/>
</dbReference>
<evidence type="ECO:0000256" key="1">
    <source>
        <dbReference type="ARBA" id="ARBA00005384"/>
    </source>
</evidence>
<evidence type="ECO:0000256" key="3">
    <source>
        <dbReference type="ARBA" id="ARBA00023015"/>
    </source>
</evidence>
<dbReference type="InterPro" id="IPR004839">
    <property type="entry name" value="Aminotransferase_I/II_large"/>
</dbReference>
<keyword evidence="5" id="KW-0804">Transcription</keyword>
<accession>A0ABV8CRN0</accession>
<reference evidence="8" key="1">
    <citation type="journal article" date="2019" name="Int. J. Syst. Evol. Microbiol.">
        <title>The Global Catalogue of Microorganisms (GCM) 10K type strain sequencing project: providing services to taxonomists for standard genome sequencing and annotation.</title>
        <authorList>
            <consortium name="The Broad Institute Genomics Platform"/>
            <consortium name="The Broad Institute Genome Sequencing Center for Infectious Disease"/>
            <person name="Wu L."/>
            <person name="Ma J."/>
        </authorList>
    </citation>
    <scope>NUCLEOTIDE SEQUENCE [LARGE SCALE GENOMIC DNA]</scope>
    <source>
        <strain evidence="8">CCUG 54939</strain>
    </source>
</reference>
<organism evidence="7 8">
    <name type="scientific">Pseudaeromonas sharmana</name>
    <dbReference type="NCBI Taxonomy" id="328412"/>
    <lineage>
        <taxon>Bacteria</taxon>
        <taxon>Pseudomonadati</taxon>
        <taxon>Pseudomonadota</taxon>
        <taxon>Gammaproteobacteria</taxon>
        <taxon>Aeromonadales</taxon>
        <taxon>Aeromonadaceae</taxon>
        <taxon>Pseudaeromonas</taxon>
    </lineage>
</organism>
<dbReference type="SMART" id="SM00345">
    <property type="entry name" value="HTH_GNTR"/>
    <property type="match status" value="1"/>
</dbReference>
<dbReference type="CDD" id="cd07377">
    <property type="entry name" value="WHTH_GntR"/>
    <property type="match status" value="1"/>
</dbReference>
<dbReference type="InterPro" id="IPR015424">
    <property type="entry name" value="PyrdxlP-dep_Trfase"/>
</dbReference>
<dbReference type="Pfam" id="PF00155">
    <property type="entry name" value="Aminotran_1_2"/>
    <property type="match status" value="1"/>
</dbReference>
<comment type="caution">
    <text evidence="7">The sequence shown here is derived from an EMBL/GenBank/DDBJ whole genome shotgun (WGS) entry which is preliminary data.</text>
</comment>
<keyword evidence="4" id="KW-0238">DNA-binding</keyword>
<keyword evidence="8" id="KW-1185">Reference proteome</keyword>
<dbReference type="InterPro" id="IPR036388">
    <property type="entry name" value="WH-like_DNA-bd_sf"/>
</dbReference>
<keyword evidence="2" id="KW-0663">Pyridoxal phosphate</keyword>
<keyword evidence="3" id="KW-0805">Transcription regulation</keyword>
<dbReference type="InterPro" id="IPR000524">
    <property type="entry name" value="Tscrpt_reg_HTH_GntR"/>
</dbReference>
<dbReference type="Proteomes" id="UP001595692">
    <property type="component" value="Unassembled WGS sequence"/>
</dbReference>
<sequence>MTIWTPTLSGRGPLYRQLLEALRSAIQNGELSAGSRLPTHRALADRLGVTVGTITRAYHEAEQCGLITARVGSGSYVRDAEQSSSHVWHLRQEKPGRIELWQNLPVALDRSAAFRDAILALSQESDCINGLMEYDSADGNFEQRHCFADWLQRHEIDASAERLFFNYGAQNGLLLAVMMLGLSGQALLCEGLTYPGLMTLAQTLKLQLRGLPMDAEGIIPDALDKACQDGLFRAIYLIPTLQNPTTAVMSTARREAILAICARHQLWVIEDDVHGLLPADRPPAMVNLAPERVIYLGSFSKGTSAGLRIGYMLVPLSLHTAAQQAIRATSWMVSPLLIELACRWMQGGEADALLRQQRQQLAQRAERLQYHLGHFALRYAPGSMHAWLELPEQWRAASFIAAAEAEGIGLAGAELFAAGHFNAPQAVRLSISHPLDMASLEQALTTLASLLESSGPQASLL</sequence>
<dbReference type="Gene3D" id="3.40.640.10">
    <property type="entry name" value="Type I PLP-dependent aspartate aminotransferase-like (Major domain)"/>
    <property type="match status" value="1"/>
</dbReference>
<keyword evidence="7" id="KW-0808">Transferase</keyword>
<feature type="domain" description="HTH gntR-type" evidence="6">
    <location>
        <begin position="12"/>
        <end position="80"/>
    </location>
</feature>
<evidence type="ECO:0000256" key="2">
    <source>
        <dbReference type="ARBA" id="ARBA00022898"/>
    </source>
</evidence>
<dbReference type="SUPFAM" id="SSF53383">
    <property type="entry name" value="PLP-dependent transferases"/>
    <property type="match status" value="1"/>
</dbReference>
<dbReference type="InterPro" id="IPR036390">
    <property type="entry name" value="WH_DNA-bd_sf"/>
</dbReference>
<gene>
    <name evidence="7" type="ORF">ACFOSS_15190</name>
</gene>
<evidence type="ECO:0000313" key="7">
    <source>
        <dbReference type="EMBL" id="MFC3914793.1"/>
    </source>
</evidence>
<dbReference type="PROSITE" id="PS50949">
    <property type="entry name" value="HTH_GNTR"/>
    <property type="match status" value="1"/>
</dbReference>
<dbReference type="PANTHER" id="PTHR46577:SF1">
    <property type="entry name" value="HTH-TYPE TRANSCRIPTIONAL REGULATORY PROTEIN GABR"/>
    <property type="match status" value="1"/>
</dbReference>
<name>A0ABV8CRN0_9GAMM</name>
<keyword evidence="7" id="KW-0032">Aminotransferase</keyword>
<evidence type="ECO:0000256" key="5">
    <source>
        <dbReference type="ARBA" id="ARBA00023163"/>
    </source>
</evidence>
<protein>
    <submittedName>
        <fullName evidence="7">PLP-dependent aminotransferase family protein</fullName>
    </submittedName>
</protein>
<dbReference type="GO" id="GO:0008483">
    <property type="term" value="F:transaminase activity"/>
    <property type="evidence" value="ECO:0007669"/>
    <property type="project" value="UniProtKB-KW"/>
</dbReference>
<comment type="similarity">
    <text evidence="1">In the C-terminal section; belongs to the class-I pyridoxal-phosphate-dependent aminotransferase family.</text>
</comment>
<dbReference type="CDD" id="cd00609">
    <property type="entry name" value="AAT_like"/>
    <property type="match status" value="1"/>
</dbReference>
<evidence type="ECO:0000313" key="8">
    <source>
        <dbReference type="Proteomes" id="UP001595692"/>
    </source>
</evidence>
<dbReference type="PANTHER" id="PTHR46577">
    <property type="entry name" value="HTH-TYPE TRANSCRIPTIONAL REGULATORY PROTEIN GABR"/>
    <property type="match status" value="1"/>
</dbReference>
<dbReference type="SUPFAM" id="SSF46785">
    <property type="entry name" value="Winged helix' DNA-binding domain"/>
    <property type="match status" value="1"/>
</dbReference>
<dbReference type="Gene3D" id="1.10.10.10">
    <property type="entry name" value="Winged helix-like DNA-binding domain superfamily/Winged helix DNA-binding domain"/>
    <property type="match status" value="1"/>
</dbReference>
<evidence type="ECO:0000256" key="4">
    <source>
        <dbReference type="ARBA" id="ARBA00023125"/>
    </source>
</evidence>
<dbReference type="RefSeq" id="WP_377154152.1">
    <property type="nucleotide sequence ID" value="NZ_JBHSAF010000015.1"/>
</dbReference>
<dbReference type="InterPro" id="IPR051446">
    <property type="entry name" value="HTH_trans_reg/aminotransferase"/>
</dbReference>
<proteinExistence type="inferred from homology"/>
<evidence type="ECO:0000259" key="6">
    <source>
        <dbReference type="PROSITE" id="PS50949"/>
    </source>
</evidence>